<keyword evidence="2" id="KW-1185">Reference proteome</keyword>
<dbReference type="AlphaFoldDB" id="A0AB40ATQ9"/>
<evidence type="ECO:0000259" key="1">
    <source>
        <dbReference type="Pfam" id="PF10551"/>
    </source>
</evidence>
<gene>
    <name evidence="3" type="primary">LOC120254225</name>
</gene>
<dbReference type="RefSeq" id="XP_039118300.1">
    <property type="nucleotide sequence ID" value="XM_039262366.1"/>
</dbReference>
<name>A0AB40ATQ9_DIOCR</name>
<dbReference type="GeneID" id="120254225"/>
<feature type="domain" description="MULE transposase" evidence="1">
    <location>
        <begin position="4"/>
        <end position="76"/>
    </location>
</feature>
<reference evidence="3" key="1">
    <citation type="submission" date="2025-08" db="UniProtKB">
        <authorList>
            <consortium name="RefSeq"/>
        </authorList>
    </citation>
    <scope>IDENTIFICATION</scope>
</reference>
<dbReference type="InterPro" id="IPR018289">
    <property type="entry name" value="MULE_transposase_dom"/>
</dbReference>
<accession>A0AB40ATQ9</accession>
<organism evidence="2 3">
    <name type="scientific">Dioscorea cayennensis subsp. rotundata</name>
    <name type="common">White Guinea yam</name>
    <name type="synonym">Dioscorea rotundata</name>
    <dbReference type="NCBI Taxonomy" id="55577"/>
    <lineage>
        <taxon>Eukaryota</taxon>
        <taxon>Viridiplantae</taxon>
        <taxon>Streptophyta</taxon>
        <taxon>Embryophyta</taxon>
        <taxon>Tracheophyta</taxon>
        <taxon>Spermatophyta</taxon>
        <taxon>Magnoliopsida</taxon>
        <taxon>Liliopsida</taxon>
        <taxon>Dioscoreales</taxon>
        <taxon>Dioscoreaceae</taxon>
        <taxon>Dioscorea</taxon>
    </lineage>
</organism>
<protein>
    <submittedName>
        <fullName evidence="3">Uncharacterized protein LOC120254225</fullName>
    </submittedName>
</protein>
<evidence type="ECO:0000313" key="2">
    <source>
        <dbReference type="Proteomes" id="UP001515500"/>
    </source>
</evidence>
<dbReference type="PANTHER" id="PTHR31973">
    <property type="entry name" value="POLYPROTEIN, PUTATIVE-RELATED"/>
    <property type="match status" value="1"/>
</dbReference>
<proteinExistence type="predicted"/>
<sequence length="273" mass="31646">MEMKDFFHLAFAIVDNETDDNWTWFTSTLGDVIYGDDDYTNIITFISDRSKGLVNAIAKVFPSSPHAYCLRHLHANFLKSNGQLGKSLKDECWSLIMKIAYACTSFEYDEAFVLALLPLNPVIFYIYYLNGMLHGAIDTTYVHVVRFKMMNMMYNRRNCCLKWESYLCPVIHKKIEVIVEESRCLLIGCSNGEQFEVVDHQSNSVNLCARTYSCRHWQVYGIPCKYACAAIMQTDTNVHRFIESYYTVKSYKLIYKESIFPVPDHGKPLDDSR</sequence>
<dbReference type="Pfam" id="PF10551">
    <property type="entry name" value="MULE"/>
    <property type="match status" value="1"/>
</dbReference>
<evidence type="ECO:0000313" key="3">
    <source>
        <dbReference type="RefSeq" id="XP_039118300.1"/>
    </source>
</evidence>
<dbReference type="Proteomes" id="UP001515500">
    <property type="component" value="Unplaced"/>
</dbReference>
<dbReference type="PANTHER" id="PTHR31973:SF187">
    <property type="entry name" value="MUTATOR TRANSPOSASE MUDRA PROTEIN"/>
    <property type="match status" value="1"/>
</dbReference>